<evidence type="ECO:0000256" key="9">
    <source>
        <dbReference type="ARBA" id="ARBA00022958"/>
    </source>
</evidence>
<dbReference type="NCBIfam" id="TIGR00197">
    <property type="entry name" value="yjeF_nterm"/>
    <property type="match status" value="1"/>
</dbReference>
<dbReference type="InterPro" id="IPR004443">
    <property type="entry name" value="YjeF_N_dom"/>
</dbReference>
<dbReference type="eggNOG" id="COG0062">
    <property type="taxonomic scope" value="Bacteria"/>
</dbReference>
<evidence type="ECO:0000313" key="22">
    <source>
        <dbReference type="EMBL" id="EAZ80357.2"/>
    </source>
</evidence>
<comment type="catalytic activity">
    <reaction evidence="15 17 19">
        <text>(6S)-NADHX + ADP = AMP + phosphate + NADH + H(+)</text>
        <dbReference type="Rhea" id="RHEA:32223"/>
        <dbReference type="ChEBI" id="CHEBI:15378"/>
        <dbReference type="ChEBI" id="CHEBI:43474"/>
        <dbReference type="ChEBI" id="CHEBI:57945"/>
        <dbReference type="ChEBI" id="CHEBI:64074"/>
        <dbReference type="ChEBI" id="CHEBI:456215"/>
        <dbReference type="ChEBI" id="CHEBI:456216"/>
        <dbReference type="EC" id="4.2.1.136"/>
    </reaction>
</comment>
<feature type="binding site" evidence="18">
    <location>
        <position position="61"/>
    </location>
    <ligand>
        <name>K(+)</name>
        <dbReference type="ChEBI" id="CHEBI:29103"/>
    </ligand>
</feature>
<keyword evidence="9 18" id="KW-0630">Potassium</keyword>
<comment type="function">
    <text evidence="18">Catalyzes the epimerization of the S- and R-forms of NAD(P)HX, a damaged form of NAD(P)H that is a result of enzymatic or heat-dependent hydration. This is a prerequisite for the S-specific NAD(P)H-hydrate dehydratase to allow the repair of both epimers of NAD(P)HX.</text>
</comment>
<dbReference type="NCBIfam" id="TIGR00196">
    <property type="entry name" value="yjeF_cterm"/>
    <property type="match status" value="1"/>
</dbReference>
<keyword evidence="12 17" id="KW-0456">Lyase</keyword>
<sequence length="490" mass="53408">MMLKIIEGEQVKVLDKKHIENSGQSSHELMELAAIGFTKWFLHQKSFRKEHVYIFCGAGNNGGDGLAIARILVNHEFQVTVIPCFEDENKLSHDAKLNWDLLPKSVHKLSLEEIGNPHDAVFIDAFLGVGLKGNLRESAVPIIDKINAMVGPKVAVDIPSGLPSESTSDSVVVKADYTLTFAFPKLSLLLPENAAYVGEMEVVDIGIPEDEFQEFTSQKFFISAKDIPQLHPQFNRFSYKGDYGKVLITGGSPGKMGALILCAKSALRSGSGLVTCHVEDTERHIIQTAVPEAMATWGLIANLDYYDALGIGPGWGQDGKAHLLKQILGEYKKPVVIDADGLNILARKKELLESVPKNSILTPHLGEFKRLAGESENHLQRLEKVKEFSAKHQLIVVLKGANTVITLPDGRQLFNSSGTKYMATGGSGDVLTGIITSYLGQGYSPENAAICGVYHHGLAGEFAGKDKRKGLIASDIIDAIPETYRLLDIP</sequence>
<keyword evidence="11 18" id="KW-0413">Isomerase</keyword>
<dbReference type="Pfam" id="PF01256">
    <property type="entry name" value="Carb_kinase"/>
    <property type="match status" value="1"/>
</dbReference>
<dbReference type="InterPro" id="IPR000631">
    <property type="entry name" value="CARKD"/>
</dbReference>
<feature type="binding site" evidence="18">
    <location>
        <begin position="128"/>
        <end position="134"/>
    </location>
    <ligand>
        <name>(6S)-NADPHX</name>
        <dbReference type="ChEBI" id="CHEBI:64076"/>
    </ligand>
</feature>
<feature type="binding site" evidence="17">
    <location>
        <begin position="399"/>
        <end position="403"/>
    </location>
    <ligand>
        <name>AMP</name>
        <dbReference type="ChEBI" id="CHEBI:456215"/>
    </ligand>
</feature>
<dbReference type="GO" id="GO:0052855">
    <property type="term" value="F:ADP-dependent NAD(P)H-hydrate dehydratase activity"/>
    <property type="evidence" value="ECO:0007669"/>
    <property type="project" value="UniProtKB-UniRule"/>
</dbReference>
<comment type="similarity">
    <text evidence="17">Belongs to the NnrD/CARKD family.</text>
</comment>
<evidence type="ECO:0000256" key="10">
    <source>
        <dbReference type="ARBA" id="ARBA00023027"/>
    </source>
</evidence>
<dbReference type="PROSITE" id="PS51383">
    <property type="entry name" value="YJEF_C_3"/>
    <property type="match status" value="1"/>
</dbReference>
<comment type="similarity">
    <text evidence="18">Belongs to the NnrE/AIBP family.</text>
</comment>
<dbReference type="Proteomes" id="UP000003919">
    <property type="component" value="Chromosome"/>
</dbReference>
<dbReference type="HAMAP" id="MF_01965">
    <property type="entry name" value="NADHX_dehydratase"/>
    <property type="match status" value="1"/>
</dbReference>
<dbReference type="InterPro" id="IPR017953">
    <property type="entry name" value="Carbohydrate_kinase_pred_CS"/>
</dbReference>
<dbReference type="EC" id="5.1.99.6" evidence="19"/>
<dbReference type="SUPFAM" id="SSF53613">
    <property type="entry name" value="Ribokinase-like"/>
    <property type="match status" value="1"/>
</dbReference>
<dbReference type="InterPro" id="IPR030677">
    <property type="entry name" value="Nnr"/>
</dbReference>
<evidence type="ECO:0000256" key="16">
    <source>
        <dbReference type="ARBA" id="ARBA00049209"/>
    </source>
</evidence>
<feature type="domain" description="YjeF C-terminal" evidence="20">
    <location>
        <begin position="223"/>
        <end position="487"/>
    </location>
</feature>
<evidence type="ECO:0000259" key="21">
    <source>
        <dbReference type="PROSITE" id="PS51385"/>
    </source>
</evidence>
<feature type="binding site" evidence="18">
    <location>
        <position position="124"/>
    </location>
    <ligand>
        <name>K(+)</name>
        <dbReference type="ChEBI" id="CHEBI:29103"/>
    </ligand>
</feature>
<accession>A3HYM1</accession>
<dbReference type="HOGENOM" id="CLU_024853_4_1_10"/>
<evidence type="ECO:0000256" key="7">
    <source>
        <dbReference type="ARBA" id="ARBA00022840"/>
    </source>
</evidence>
<dbReference type="Pfam" id="PF03853">
    <property type="entry name" value="YjeF_N"/>
    <property type="match status" value="1"/>
</dbReference>
<dbReference type="GO" id="GO:0046496">
    <property type="term" value="P:nicotinamide nucleotide metabolic process"/>
    <property type="evidence" value="ECO:0007669"/>
    <property type="project" value="UniProtKB-UniRule"/>
</dbReference>
<keyword evidence="7 17" id="KW-0067">ATP-binding</keyword>
<keyword evidence="10 17" id="KW-0520">NAD</keyword>
<dbReference type="GO" id="GO:0052856">
    <property type="term" value="F:NAD(P)HX epimerase activity"/>
    <property type="evidence" value="ECO:0007669"/>
    <property type="project" value="UniProtKB-UniRule"/>
</dbReference>
<evidence type="ECO:0000256" key="3">
    <source>
        <dbReference type="ARBA" id="ARBA00006001"/>
    </source>
</evidence>
<dbReference type="PANTHER" id="PTHR12592">
    <property type="entry name" value="ATP-DEPENDENT (S)-NAD(P)H-HYDRATE DEHYDRATASE FAMILY MEMBER"/>
    <property type="match status" value="1"/>
</dbReference>
<dbReference type="PROSITE" id="PS51385">
    <property type="entry name" value="YJEF_N"/>
    <property type="match status" value="1"/>
</dbReference>
<gene>
    <name evidence="17" type="primary">nnrD</name>
    <name evidence="18" type="synonym">nnrE</name>
    <name evidence="22" type="ORF">ALPR1_05525</name>
</gene>
<dbReference type="GO" id="GO:0046872">
    <property type="term" value="F:metal ion binding"/>
    <property type="evidence" value="ECO:0007669"/>
    <property type="project" value="UniProtKB-UniRule"/>
</dbReference>
<comment type="similarity">
    <text evidence="4 19">In the C-terminal section; belongs to the NnrD/CARKD family.</text>
</comment>
<evidence type="ECO:0000313" key="23">
    <source>
        <dbReference type="Proteomes" id="UP000003919"/>
    </source>
</evidence>
<evidence type="ECO:0000256" key="18">
    <source>
        <dbReference type="HAMAP-Rule" id="MF_01966"/>
    </source>
</evidence>
<dbReference type="Gene3D" id="3.40.50.10260">
    <property type="entry name" value="YjeF N-terminal domain"/>
    <property type="match status" value="1"/>
</dbReference>
<evidence type="ECO:0000256" key="1">
    <source>
        <dbReference type="ARBA" id="ARBA00000013"/>
    </source>
</evidence>
<keyword evidence="6 17" id="KW-0547">Nucleotide-binding</keyword>
<evidence type="ECO:0000259" key="20">
    <source>
        <dbReference type="PROSITE" id="PS51383"/>
    </source>
</evidence>
<organism evidence="22 23">
    <name type="scientific">Algoriphagus machipongonensis</name>
    <dbReference type="NCBI Taxonomy" id="388413"/>
    <lineage>
        <taxon>Bacteria</taxon>
        <taxon>Pseudomonadati</taxon>
        <taxon>Bacteroidota</taxon>
        <taxon>Cytophagia</taxon>
        <taxon>Cytophagales</taxon>
        <taxon>Cyclobacteriaceae</taxon>
        <taxon>Algoriphagus</taxon>
    </lineage>
</organism>
<evidence type="ECO:0000256" key="4">
    <source>
        <dbReference type="ARBA" id="ARBA00009524"/>
    </source>
</evidence>
<comment type="caution">
    <text evidence="18">Lacks conserved residue(s) required for the propagation of feature annotation.</text>
</comment>
<dbReference type="Gene3D" id="3.40.1190.20">
    <property type="match status" value="1"/>
</dbReference>
<comment type="catalytic activity">
    <reaction evidence="1 18 19">
        <text>(6R)-NADHX = (6S)-NADHX</text>
        <dbReference type="Rhea" id="RHEA:32215"/>
        <dbReference type="ChEBI" id="CHEBI:64074"/>
        <dbReference type="ChEBI" id="CHEBI:64075"/>
        <dbReference type="EC" id="5.1.99.6"/>
    </reaction>
</comment>
<proteinExistence type="inferred from homology"/>
<dbReference type="GO" id="GO:0005524">
    <property type="term" value="F:ATP binding"/>
    <property type="evidence" value="ECO:0007669"/>
    <property type="project" value="UniProtKB-UniRule"/>
</dbReference>
<comment type="catalytic activity">
    <reaction evidence="2 18 19">
        <text>(6R)-NADPHX = (6S)-NADPHX</text>
        <dbReference type="Rhea" id="RHEA:32227"/>
        <dbReference type="ChEBI" id="CHEBI:64076"/>
        <dbReference type="ChEBI" id="CHEBI:64077"/>
        <dbReference type="EC" id="5.1.99.6"/>
    </reaction>
</comment>
<comment type="caution">
    <text evidence="22">The sequence shown here is derived from an EMBL/GenBank/DDBJ whole genome shotgun (WGS) entry which is preliminary data.</text>
</comment>
<keyword evidence="5 18" id="KW-0479">Metal-binding</keyword>
<keyword evidence="23" id="KW-1185">Reference proteome</keyword>
<evidence type="ECO:0000256" key="6">
    <source>
        <dbReference type="ARBA" id="ARBA00022741"/>
    </source>
</evidence>
<dbReference type="EMBL" id="AAXU02000001">
    <property type="protein sequence ID" value="EAZ80357.2"/>
    <property type="molecule type" value="Genomic_DNA"/>
</dbReference>
<feature type="binding site" evidence="18">
    <location>
        <begin position="60"/>
        <end position="64"/>
    </location>
    <ligand>
        <name>(6S)-NADPHX</name>
        <dbReference type="ChEBI" id="CHEBI:64076"/>
    </ligand>
</feature>
<comment type="cofactor">
    <cofactor evidence="17">
        <name>Mg(2+)</name>
        <dbReference type="ChEBI" id="CHEBI:18420"/>
    </cofactor>
</comment>
<dbReference type="EC" id="4.2.1.136" evidence="19"/>
<name>A3HYM1_9BACT</name>
<feature type="binding site" evidence="17">
    <location>
        <position position="314"/>
    </location>
    <ligand>
        <name>(6S)-NADPHX</name>
        <dbReference type="ChEBI" id="CHEBI:64076"/>
    </ligand>
</feature>
<dbReference type="EMBL" id="CM001023">
    <property type="protein sequence ID" value="EAZ80357.2"/>
    <property type="molecule type" value="Genomic_DNA"/>
</dbReference>
<evidence type="ECO:0000256" key="15">
    <source>
        <dbReference type="ARBA" id="ARBA00048238"/>
    </source>
</evidence>
<dbReference type="eggNOG" id="COG0063">
    <property type="taxonomic scope" value="Bacteria"/>
</dbReference>
<dbReference type="AlphaFoldDB" id="A3HYM1"/>
<evidence type="ECO:0000256" key="8">
    <source>
        <dbReference type="ARBA" id="ARBA00022857"/>
    </source>
</evidence>
<evidence type="ECO:0000256" key="12">
    <source>
        <dbReference type="ARBA" id="ARBA00023239"/>
    </source>
</evidence>
<comment type="subunit">
    <text evidence="17">Homotetramer.</text>
</comment>
<evidence type="ECO:0000256" key="2">
    <source>
        <dbReference type="ARBA" id="ARBA00000909"/>
    </source>
</evidence>
<evidence type="ECO:0000256" key="19">
    <source>
        <dbReference type="PIRNR" id="PIRNR017184"/>
    </source>
</evidence>
<comment type="catalytic activity">
    <reaction evidence="16 17 19">
        <text>(6S)-NADPHX + ADP = AMP + phosphate + NADPH + H(+)</text>
        <dbReference type="Rhea" id="RHEA:32235"/>
        <dbReference type="ChEBI" id="CHEBI:15378"/>
        <dbReference type="ChEBI" id="CHEBI:43474"/>
        <dbReference type="ChEBI" id="CHEBI:57783"/>
        <dbReference type="ChEBI" id="CHEBI:64076"/>
        <dbReference type="ChEBI" id="CHEBI:456215"/>
        <dbReference type="ChEBI" id="CHEBI:456216"/>
        <dbReference type="EC" id="4.2.1.136"/>
    </reaction>
</comment>
<feature type="binding site" evidence="17">
    <location>
        <position position="364"/>
    </location>
    <ligand>
        <name>(6S)-NADPHX</name>
        <dbReference type="ChEBI" id="CHEBI:64076"/>
    </ligand>
</feature>
<dbReference type="CDD" id="cd01171">
    <property type="entry name" value="YXKO-related"/>
    <property type="match status" value="1"/>
</dbReference>
<evidence type="ECO:0000256" key="5">
    <source>
        <dbReference type="ARBA" id="ARBA00022723"/>
    </source>
</evidence>
<keyword evidence="8 17" id="KW-0521">NADP</keyword>
<dbReference type="GO" id="GO:0110051">
    <property type="term" value="P:metabolite repair"/>
    <property type="evidence" value="ECO:0007669"/>
    <property type="project" value="TreeGrafter"/>
</dbReference>
<comment type="similarity">
    <text evidence="3 19">In the N-terminal section; belongs to the NnrE/AIBP family.</text>
</comment>
<comment type="cofactor">
    <cofactor evidence="18 19">
        <name>K(+)</name>
        <dbReference type="ChEBI" id="CHEBI:29103"/>
    </cofactor>
    <text evidence="18 19">Binds 1 potassium ion per subunit.</text>
</comment>
<feature type="binding site" evidence="17">
    <location>
        <position position="428"/>
    </location>
    <ligand>
        <name>AMP</name>
        <dbReference type="ChEBI" id="CHEBI:456215"/>
    </ligand>
</feature>
<dbReference type="SUPFAM" id="SSF64153">
    <property type="entry name" value="YjeF N-terminal domain-like"/>
    <property type="match status" value="1"/>
</dbReference>
<evidence type="ECO:0000256" key="11">
    <source>
        <dbReference type="ARBA" id="ARBA00023235"/>
    </source>
</evidence>
<evidence type="ECO:0000256" key="14">
    <source>
        <dbReference type="ARBA" id="ARBA00025153"/>
    </source>
</evidence>
<evidence type="ECO:0000256" key="17">
    <source>
        <dbReference type="HAMAP-Rule" id="MF_01965"/>
    </source>
</evidence>
<comment type="function">
    <text evidence="17">Catalyzes the dehydration of the S-form of NAD(P)HX at the expense of ADP, which is converted to AMP. Together with NAD(P)HX epimerase, which catalyzes the epimerization of the S- and R-forms, the enzyme allows the repair of both epimers of NAD(P)HX, a damaged form of NAD(P)H that is a result of enzymatic or heat-dependent hydration.</text>
</comment>
<feature type="binding site" evidence="17">
    <location>
        <position position="429"/>
    </location>
    <ligand>
        <name>(6S)-NADPHX</name>
        <dbReference type="ChEBI" id="CHEBI:64076"/>
    </ligand>
</feature>
<feature type="binding site" evidence="18">
    <location>
        <position position="157"/>
    </location>
    <ligand>
        <name>(6S)-NADPHX</name>
        <dbReference type="ChEBI" id="CHEBI:64076"/>
    </ligand>
</feature>
<evidence type="ECO:0000256" key="13">
    <source>
        <dbReference type="ARBA" id="ARBA00023268"/>
    </source>
</evidence>
<dbReference type="PIRSF" id="PIRSF017184">
    <property type="entry name" value="Nnr"/>
    <property type="match status" value="1"/>
</dbReference>
<dbReference type="HAMAP" id="MF_01966">
    <property type="entry name" value="NADHX_epimerase"/>
    <property type="match status" value="1"/>
</dbReference>
<protein>
    <recommendedName>
        <fullName evidence="19">Bifunctional NAD(P)H-hydrate repair enzyme</fullName>
    </recommendedName>
    <alternativeName>
        <fullName evidence="19">Nicotinamide nucleotide repair protein</fullName>
    </alternativeName>
    <domain>
        <recommendedName>
            <fullName evidence="19">ADP-dependent (S)-NAD(P)H-hydrate dehydratase</fullName>
            <ecNumber evidence="19">4.2.1.136</ecNumber>
        </recommendedName>
        <alternativeName>
            <fullName evidence="19">ADP-dependent NAD(P)HX dehydratase</fullName>
        </alternativeName>
    </domain>
    <domain>
        <recommendedName>
            <fullName evidence="19">NAD(P)H-hydrate epimerase</fullName>
            <ecNumber evidence="19">5.1.99.6</ecNumber>
        </recommendedName>
    </domain>
</protein>
<feature type="domain" description="YjeF N-terminal" evidence="21">
    <location>
        <begin position="11"/>
        <end position="213"/>
    </location>
</feature>
<feature type="binding site" evidence="17">
    <location>
        <position position="258"/>
    </location>
    <ligand>
        <name>(6S)-NADPHX</name>
        <dbReference type="ChEBI" id="CHEBI:64076"/>
    </ligand>
</feature>
<dbReference type="PANTHER" id="PTHR12592:SF0">
    <property type="entry name" value="ATP-DEPENDENT (S)-NAD(P)H-HYDRATE DEHYDRATASE"/>
    <property type="match status" value="1"/>
</dbReference>
<dbReference type="STRING" id="388413.ALPR1_05525"/>
<keyword evidence="13" id="KW-0511">Multifunctional enzyme</keyword>
<dbReference type="InterPro" id="IPR029056">
    <property type="entry name" value="Ribokinase-like"/>
</dbReference>
<comment type="function">
    <text evidence="14 19">Bifunctional enzyme that catalyzes the epimerization of the S- and R-forms of NAD(P)HX and the dehydration of the S-form of NAD(P)HX at the expense of ADP, which is converted to AMP. This allows the repair of both epimers of NAD(P)HX, a damaged form of NAD(P)H that is a result of enzymatic or heat-dependent hydration.</text>
</comment>
<dbReference type="PROSITE" id="PS01050">
    <property type="entry name" value="YJEF_C_2"/>
    <property type="match status" value="1"/>
</dbReference>
<reference evidence="22 23" key="1">
    <citation type="journal article" date="2011" name="J. Bacteriol.">
        <title>Complete genome sequence of Algoriphagus sp. PR1, bacterial prey of a colony-forming choanoflagellate.</title>
        <authorList>
            <person name="Alegado R.A."/>
            <person name="Ferriera S."/>
            <person name="Nusbaum C."/>
            <person name="Young S.K."/>
            <person name="Zeng Q."/>
            <person name="Imamovic A."/>
            <person name="Fairclough S.R."/>
            <person name="King N."/>
        </authorList>
    </citation>
    <scope>NUCLEOTIDE SEQUENCE [LARGE SCALE GENOMIC DNA]</scope>
    <source>
        <strain evidence="22 23">PR1</strain>
    </source>
</reference>
<dbReference type="InterPro" id="IPR036652">
    <property type="entry name" value="YjeF_N_dom_sf"/>
</dbReference>
<feature type="binding site" evidence="18">
    <location>
        <position position="160"/>
    </location>
    <ligand>
        <name>K(+)</name>
        <dbReference type="ChEBI" id="CHEBI:29103"/>
    </ligand>
</feature>